<comment type="function">
    <text evidence="4 6">Essential cell division protein that forms a contractile ring structure (Z ring) at the future cell division site. The regulation of the ring assembly controls the timing and the location of cell division. One of the functions of the FtsZ ring is to recruit other cell division proteins to the septum to produce a new cell wall between the dividing cells. Binds GTP and shows GTPase activity.</text>
</comment>
<feature type="region of interest" description="Disordered" evidence="7">
    <location>
        <begin position="334"/>
        <end position="374"/>
    </location>
</feature>
<feature type="binding site" evidence="4">
    <location>
        <begin position="110"/>
        <end position="112"/>
    </location>
    <ligand>
        <name>GTP</name>
        <dbReference type="ChEBI" id="CHEBI:37565"/>
    </ligand>
</feature>
<dbReference type="PROSITE" id="PS01135">
    <property type="entry name" value="FTSZ_2"/>
    <property type="match status" value="1"/>
</dbReference>
<evidence type="ECO:0000256" key="5">
    <source>
        <dbReference type="NCBIfam" id="TIGR00065"/>
    </source>
</evidence>
<evidence type="ECO:0000313" key="11">
    <source>
        <dbReference type="Proteomes" id="UP000604737"/>
    </source>
</evidence>
<dbReference type="InterPro" id="IPR008280">
    <property type="entry name" value="Tub_FtsZ_C"/>
</dbReference>
<keyword evidence="4 6" id="KW-0132">Cell division</keyword>
<sequence length="391" mass="41132">MALSIEVHDVAHAVNIKVIGVGGAGCNAINNMIEHALAGVQFISANTDAQVLKLSKAEHIVPLGQELTRGFGAGCNPDIGREAAEEDREQLAELIDGADLLFITAGMGGGTGTGAAPVIAQVAREKGILTVGVVTKPGLDEGNRQKVAQAGIDELGRYVDSLIVVSNQKLEEVLGDDVTIDEAFRAADDVLRNAVGSIVEIINYPGLINVDFADVKTVMQEMGMALMGTAHAAGPNRAVEAAEEAIRSPLLDNINFKGARGVLVNISASKTTLKKSEIRQVREIVEAGAAEDAVVKHGVVYDDSLGDQLRVTLIATGLGARETGKPVMQVVASQPLKTGTDNRSIDSTDWSEFDLPPGMRPNRRSSAGSDSRSVVGNVDMDIPAFLRRQAD</sequence>
<dbReference type="PANTHER" id="PTHR30314:SF3">
    <property type="entry name" value="MITOCHONDRIAL DIVISION PROTEIN FSZA"/>
    <property type="match status" value="1"/>
</dbReference>
<dbReference type="EMBL" id="BMYO01000006">
    <property type="protein sequence ID" value="GHD64847.1"/>
    <property type="molecule type" value="Genomic_DNA"/>
</dbReference>
<evidence type="ECO:0000256" key="1">
    <source>
        <dbReference type="ARBA" id="ARBA00009690"/>
    </source>
</evidence>
<dbReference type="GO" id="GO:0051301">
    <property type="term" value="P:cell division"/>
    <property type="evidence" value="ECO:0007669"/>
    <property type="project" value="UniProtKB-KW"/>
</dbReference>
<evidence type="ECO:0000256" key="7">
    <source>
        <dbReference type="SAM" id="MobiDB-lite"/>
    </source>
</evidence>
<feature type="domain" description="Tubulin/FtsZ 2-layer sandwich" evidence="9">
    <location>
        <begin position="208"/>
        <end position="327"/>
    </location>
</feature>
<dbReference type="Gene3D" id="3.40.50.1440">
    <property type="entry name" value="Tubulin/FtsZ, GTPase domain"/>
    <property type="match status" value="1"/>
</dbReference>
<dbReference type="SMART" id="SM00865">
    <property type="entry name" value="Tubulin_C"/>
    <property type="match status" value="1"/>
</dbReference>
<dbReference type="InterPro" id="IPR003008">
    <property type="entry name" value="Tubulin_FtsZ_GTPase"/>
</dbReference>
<feature type="domain" description="Tubulin/FtsZ GTPase" evidence="8">
    <location>
        <begin position="15"/>
        <end position="206"/>
    </location>
</feature>
<feature type="binding site" evidence="4">
    <location>
        <position position="188"/>
    </location>
    <ligand>
        <name>GTP</name>
        <dbReference type="ChEBI" id="CHEBI:37565"/>
    </ligand>
</feature>
<comment type="caution">
    <text evidence="10">The sequence shown here is derived from an EMBL/GenBank/DDBJ whole genome shotgun (WGS) entry which is preliminary data.</text>
</comment>
<dbReference type="InterPro" id="IPR020805">
    <property type="entry name" value="Cell_div_FtsZ_CS"/>
</dbReference>
<feature type="binding site" evidence="4">
    <location>
        <begin position="23"/>
        <end position="27"/>
    </location>
    <ligand>
        <name>GTP</name>
        <dbReference type="ChEBI" id="CHEBI:37565"/>
    </ligand>
</feature>
<keyword evidence="4 6" id="KW-0717">Septation</keyword>
<evidence type="ECO:0000259" key="8">
    <source>
        <dbReference type="SMART" id="SM00864"/>
    </source>
</evidence>
<dbReference type="NCBIfam" id="TIGR00065">
    <property type="entry name" value="ftsZ"/>
    <property type="match status" value="1"/>
</dbReference>
<keyword evidence="2 4" id="KW-0547">Nucleotide-binding</keyword>
<dbReference type="InterPro" id="IPR036525">
    <property type="entry name" value="Tubulin/FtsZ_GTPase_sf"/>
</dbReference>
<dbReference type="InterPro" id="IPR000158">
    <property type="entry name" value="Cell_div_FtsZ"/>
</dbReference>
<keyword evidence="4" id="KW-0963">Cytoplasm</keyword>
<reference evidence="11" key="1">
    <citation type="journal article" date="2019" name="Int. J. Syst. Evol. Microbiol.">
        <title>The Global Catalogue of Microorganisms (GCM) 10K type strain sequencing project: providing services to taxonomists for standard genome sequencing and annotation.</title>
        <authorList>
            <consortium name="The Broad Institute Genomics Platform"/>
            <consortium name="The Broad Institute Genome Sequencing Center for Infectious Disease"/>
            <person name="Wu L."/>
            <person name="Ma J."/>
        </authorList>
    </citation>
    <scope>NUCLEOTIDE SEQUENCE [LARGE SCALE GENOMIC DNA]</scope>
    <source>
        <strain evidence="11">KCTC 23701</strain>
    </source>
</reference>
<keyword evidence="11" id="KW-1185">Reference proteome</keyword>
<evidence type="ECO:0000256" key="4">
    <source>
        <dbReference type="HAMAP-Rule" id="MF_00909"/>
    </source>
</evidence>
<dbReference type="SUPFAM" id="SSF52490">
    <property type="entry name" value="Tubulin nucleotide-binding domain-like"/>
    <property type="match status" value="1"/>
</dbReference>
<evidence type="ECO:0000259" key="9">
    <source>
        <dbReference type="SMART" id="SM00865"/>
    </source>
</evidence>
<dbReference type="SMART" id="SM00864">
    <property type="entry name" value="Tubulin"/>
    <property type="match status" value="1"/>
</dbReference>
<dbReference type="Proteomes" id="UP000604737">
    <property type="component" value="Unassembled WGS sequence"/>
</dbReference>
<comment type="subcellular location">
    <subcellularLocation>
        <location evidence="4">Cytoplasm</location>
    </subcellularLocation>
    <text evidence="4">Assembles at midcell at the inner surface of the cytoplasmic membrane.</text>
</comment>
<dbReference type="Pfam" id="PF00091">
    <property type="entry name" value="Tubulin"/>
    <property type="match status" value="1"/>
</dbReference>
<feature type="compositionally biased region" description="Polar residues" evidence="7">
    <location>
        <begin position="334"/>
        <end position="350"/>
    </location>
</feature>
<dbReference type="PRINTS" id="PR00423">
    <property type="entry name" value="CELLDVISFTSZ"/>
</dbReference>
<dbReference type="RefSeq" id="WP_189461187.1">
    <property type="nucleotide sequence ID" value="NZ_BMYO01000006.1"/>
</dbReference>
<gene>
    <name evidence="4 10" type="primary">ftsZ</name>
    <name evidence="10" type="ORF">GCM10007350_24670</name>
</gene>
<comment type="similarity">
    <text evidence="1 4 6">Belongs to the FtsZ family.</text>
</comment>
<dbReference type="HAMAP" id="MF_00909">
    <property type="entry name" value="FtsZ"/>
    <property type="match status" value="1"/>
</dbReference>
<name>A0ABQ3H0Y6_9NEIS</name>
<dbReference type="Pfam" id="PF12327">
    <property type="entry name" value="FtsZ_C"/>
    <property type="match status" value="1"/>
</dbReference>
<feature type="binding site" evidence="4">
    <location>
        <position position="141"/>
    </location>
    <ligand>
        <name>GTP</name>
        <dbReference type="ChEBI" id="CHEBI:37565"/>
    </ligand>
</feature>
<proteinExistence type="inferred from homology"/>
<keyword evidence="3 4" id="KW-0342">GTP-binding</keyword>
<dbReference type="PANTHER" id="PTHR30314">
    <property type="entry name" value="CELL DIVISION PROTEIN FTSZ-RELATED"/>
    <property type="match status" value="1"/>
</dbReference>
<comment type="subunit">
    <text evidence="4">Homodimer. Polymerizes to form a dynamic ring structure in a strictly GTP-dependent manner. Interacts directly with several other division proteins.</text>
</comment>
<keyword evidence="4 6" id="KW-0131">Cell cycle</keyword>
<evidence type="ECO:0000256" key="6">
    <source>
        <dbReference type="RuleBase" id="RU000631"/>
    </source>
</evidence>
<dbReference type="InterPro" id="IPR024757">
    <property type="entry name" value="FtsZ_C"/>
</dbReference>
<evidence type="ECO:0000256" key="2">
    <source>
        <dbReference type="ARBA" id="ARBA00022741"/>
    </source>
</evidence>
<dbReference type="SUPFAM" id="SSF55307">
    <property type="entry name" value="Tubulin C-terminal domain-like"/>
    <property type="match status" value="1"/>
</dbReference>
<dbReference type="CDD" id="cd02201">
    <property type="entry name" value="FtsZ_type1"/>
    <property type="match status" value="1"/>
</dbReference>
<dbReference type="InterPro" id="IPR018316">
    <property type="entry name" value="Tubulin/FtsZ_2-layer-sand-dom"/>
</dbReference>
<protein>
    <recommendedName>
        <fullName evidence="4 5">Cell division protein FtsZ</fullName>
    </recommendedName>
</protein>
<evidence type="ECO:0000313" key="10">
    <source>
        <dbReference type="EMBL" id="GHD64847.1"/>
    </source>
</evidence>
<organism evidence="10 11">
    <name type="scientific">Jeongeupia chitinilytica</name>
    <dbReference type="NCBI Taxonomy" id="1041641"/>
    <lineage>
        <taxon>Bacteria</taxon>
        <taxon>Pseudomonadati</taxon>
        <taxon>Pseudomonadota</taxon>
        <taxon>Betaproteobacteria</taxon>
        <taxon>Neisseriales</taxon>
        <taxon>Chitinibacteraceae</taxon>
        <taxon>Jeongeupia</taxon>
    </lineage>
</organism>
<dbReference type="InterPro" id="IPR045061">
    <property type="entry name" value="FtsZ/CetZ"/>
</dbReference>
<feature type="compositionally biased region" description="Polar residues" evidence="7">
    <location>
        <begin position="364"/>
        <end position="374"/>
    </location>
</feature>
<evidence type="ECO:0000256" key="3">
    <source>
        <dbReference type="ARBA" id="ARBA00023134"/>
    </source>
</evidence>
<feature type="binding site" evidence="4">
    <location>
        <position position="144"/>
    </location>
    <ligand>
        <name>GTP</name>
        <dbReference type="ChEBI" id="CHEBI:37565"/>
    </ligand>
</feature>
<accession>A0ABQ3H0Y6</accession>